<comment type="function">
    <text evidence="5">ATP-dependent carboxylate-amine ligase which exhibits weak glutamate--cysteine ligase activity.</text>
</comment>
<sequence length="393" mass="44314">MPQPFHASARPTLGVEWEIALVDPQTRDLVPRAGEVIEKVAAAHPEIHLEREFLANTVELVTPVCRNAGEATAYLDSCLRAIKEATDELGLKLWSSGSHPFSDFRTQPVSEKGHYKEIIERTQYWGNQMLIWGIHVHVGISDKDRVWPIINAMLTMYPHLLALTASSPGWDGIDTGYASNRTMLYQQLPTAGLPYQFRNWQEWESYMDDQDKSGVINHTGSMHFDIRPAGKWGTIEVRVSDATSNLRELSAVVALTHLLVIYFDRMIDRGEALPSLQDWHVAENKWRAARYGMEALIITSRDTDERLVTEDLEDWLEKLAPLAKEFDCEGELGLVREIMERGAGYQRQRAIFQQTGSWEAAVDATCAEMNTLRPLAGGEVASGQGHKEDADER</sequence>
<comment type="catalytic activity">
    <reaction evidence="4 5">
        <text>L-cysteine + L-glutamate + ATP = gamma-L-glutamyl-L-cysteine + ADP + phosphate + H(+)</text>
        <dbReference type="Rhea" id="RHEA:13285"/>
        <dbReference type="ChEBI" id="CHEBI:15378"/>
        <dbReference type="ChEBI" id="CHEBI:29985"/>
        <dbReference type="ChEBI" id="CHEBI:30616"/>
        <dbReference type="ChEBI" id="CHEBI:35235"/>
        <dbReference type="ChEBI" id="CHEBI:43474"/>
        <dbReference type="ChEBI" id="CHEBI:58173"/>
        <dbReference type="ChEBI" id="CHEBI:456216"/>
        <dbReference type="EC" id="6.3.2.2"/>
    </reaction>
</comment>
<dbReference type="HOGENOM" id="CLU_044848_1_0_11"/>
<dbReference type="PANTHER" id="PTHR36510:SF1">
    <property type="entry name" value="GLUTAMATE--CYSTEINE LIGASE 2-RELATED"/>
    <property type="match status" value="1"/>
</dbReference>
<dbReference type="InterPro" id="IPR011793">
    <property type="entry name" value="YbdK"/>
</dbReference>
<dbReference type="AlphaFoldDB" id="W5Y457"/>
<reference evidence="6 7" key="1">
    <citation type="submission" date="2013-02" db="EMBL/GenBank/DDBJ databases">
        <title>The complete genome sequence of Corynebacterium vitaeruminis DSM 20294.</title>
        <authorList>
            <person name="Ruckert C."/>
            <person name="Albersmeier A."/>
            <person name="Kalinowski J."/>
        </authorList>
    </citation>
    <scope>NUCLEOTIDE SEQUENCE [LARGE SCALE GENOMIC DNA]</scope>
    <source>
        <strain evidence="7">ATCC 10234</strain>
    </source>
</reference>
<dbReference type="InterPro" id="IPR050141">
    <property type="entry name" value="GCL_type2/YbdK_subfam"/>
</dbReference>
<dbReference type="Gene3D" id="3.30.590.20">
    <property type="match status" value="1"/>
</dbReference>
<gene>
    <name evidence="6" type="ORF">B843_11360</name>
</gene>
<evidence type="ECO:0000256" key="2">
    <source>
        <dbReference type="ARBA" id="ARBA00022741"/>
    </source>
</evidence>
<dbReference type="Pfam" id="PF04107">
    <property type="entry name" value="GCS2"/>
    <property type="match status" value="1"/>
</dbReference>
<dbReference type="STRING" id="1224164.B843_11360"/>
<evidence type="ECO:0000256" key="1">
    <source>
        <dbReference type="ARBA" id="ARBA00022598"/>
    </source>
</evidence>
<dbReference type="EC" id="6.3.2.2" evidence="5"/>
<dbReference type="HAMAP" id="MF_01609">
    <property type="entry name" value="Glu_cys_ligase_2"/>
    <property type="match status" value="1"/>
</dbReference>
<evidence type="ECO:0000256" key="5">
    <source>
        <dbReference type="HAMAP-Rule" id="MF_01609"/>
    </source>
</evidence>
<dbReference type="eggNOG" id="COG2170">
    <property type="taxonomic scope" value="Bacteria"/>
</dbReference>
<dbReference type="Proteomes" id="UP000019222">
    <property type="component" value="Chromosome"/>
</dbReference>
<dbReference type="NCBIfam" id="NF010042">
    <property type="entry name" value="PRK13517.1-2"/>
    <property type="match status" value="1"/>
</dbReference>
<dbReference type="RefSeq" id="WP_025253635.1">
    <property type="nucleotide sequence ID" value="NZ_CP004353.1"/>
</dbReference>
<dbReference type="InterPro" id="IPR006336">
    <property type="entry name" value="GCS2"/>
</dbReference>
<accession>W5Y457</accession>
<dbReference type="GO" id="GO:0004357">
    <property type="term" value="F:glutamate-cysteine ligase activity"/>
    <property type="evidence" value="ECO:0007669"/>
    <property type="project" value="UniProtKB-EC"/>
</dbReference>
<name>W5Y457_9CORY</name>
<organism evidence="6 7">
    <name type="scientific">Corynebacterium vitaeruminis DSM 20294</name>
    <dbReference type="NCBI Taxonomy" id="1224164"/>
    <lineage>
        <taxon>Bacteria</taxon>
        <taxon>Bacillati</taxon>
        <taxon>Actinomycetota</taxon>
        <taxon>Actinomycetes</taxon>
        <taxon>Mycobacteriales</taxon>
        <taxon>Corynebacteriaceae</taxon>
        <taxon>Corynebacterium</taxon>
    </lineage>
</organism>
<dbReference type="SUPFAM" id="SSF55931">
    <property type="entry name" value="Glutamine synthetase/guanido kinase"/>
    <property type="match status" value="1"/>
</dbReference>
<dbReference type="NCBIfam" id="TIGR02050">
    <property type="entry name" value="gshA_cyan_rel"/>
    <property type="match status" value="1"/>
</dbReference>
<dbReference type="PATRIC" id="fig|1224164.3.peg.2289"/>
<keyword evidence="2 5" id="KW-0547">Nucleotide-binding</keyword>
<evidence type="ECO:0000313" key="6">
    <source>
        <dbReference type="EMBL" id="AHI23650.1"/>
    </source>
</evidence>
<dbReference type="EMBL" id="CP004353">
    <property type="protein sequence ID" value="AHI23650.1"/>
    <property type="molecule type" value="Genomic_DNA"/>
</dbReference>
<dbReference type="NCBIfam" id="NF010044">
    <property type="entry name" value="PRK13517.1-4"/>
    <property type="match status" value="1"/>
</dbReference>
<comment type="similarity">
    <text evidence="5">Belongs to the glutamate--cysteine ligase type 2 family. YbdK subfamily.</text>
</comment>
<dbReference type="KEGG" id="cvt:B843_11360"/>
<dbReference type="InterPro" id="IPR014746">
    <property type="entry name" value="Gln_synth/guanido_kin_cat_dom"/>
</dbReference>
<dbReference type="GO" id="GO:0005524">
    <property type="term" value="F:ATP binding"/>
    <property type="evidence" value="ECO:0007669"/>
    <property type="project" value="UniProtKB-KW"/>
</dbReference>
<evidence type="ECO:0000256" key="4">
    <source>
        <dbReference type="ARBA" id="ARBA00048819"/>
    </source>
</evidence>
<dbReference type="GO" id="GO:0042398">
    <property type="term" value="P:modified amino acid biosynthetic process"/>
    <property type="evidence" value="ECO:0007669"/>
    <property type="project" value="InterPro"/>
</dbReference>
<keyword evidence="3 5" id="KW-0067">ATP-binding</keyword>
<dbReference type="PANTHER" id="PTHR36510">
    <property type="entry name" value="GLUTAMATE--CYSTEINE LIGASE 2-RELATED"/>
    <property type="match status" value="1"/>
</dbReference>
<evidence type="ECO:0000313" key="7">
    <source>
        <dbReference type="Proteomes" id="UP000019222"/>
    </source>
</evidence>
<proteinExistence type="inferred from homology"/>
<protein>
    <recommendedName>
        <fullName evidence="5">Putative glutamate--cysteine ligase 2</fullName>
        <ecNumber evidence="5">6.3.2.2</ecNumber>
    </recommendedName>
    <alternativeName>
        <fullName evidence="5">Gamma-glutamylcysteine synthetase 2</fullName>
        <shortName evidence="5">GCS 2</shortName>
        <shortName evidence="5">Gamma-GCS 2</shortName>
    </alternativeName>
</protein>
<keyword evidence="1 5" id="KW-0436">Ligase</keyword>
<keyword evidence="7" id="KW-1185">Reference proteome</keyword>
<evidence type="ECO:0000256" key="3">
    <source>
        <dbReference type="ARBA" id="ARBA00022840"/>
    </source>
</evidence>